<proteinExistence type="predicted"/>
<evidence type="ECO:0000313" key="2">
    <source>
        <dbReference type="Proteomes" id="UP000805193"/>
    </source>
</evidence>
<name>A0AC60PM89_IXOPE</name>
<sequence length="637" mass="69959">MTAAAPRSRRTCAAAATAAWRNALKRCRTTLCVRRRRGYAAAPTQRGGARAYHVTSGGSHGRQLQVLFAPMPPKALRLAALVLSAVCGAMAKATVNPSDGGYENLLVAIEENVPYHPDIVNNIMVLFRKASQFLLVATRGKFYFKDVMILIPNTWPSSSDAEMMWEDLYKDAEVQISDDFTLPGILEPVPLRAVSPNPVQLPTKYITELNGTTTTQYKKPEYHLIHYWATHRYGVLSEGSSSSPGGIDFYCSAYGTAPTRCTDLIKFELTPKAGGKCPDVQPCVKVTSTTCDVTFKQPQNPMHWARGSVMFQPYVEGFGGDDIGYSPAPARPERTGTFPINRTVFTTFRLFQRSDENSHRVVLVLDVSYSMKTDDRLKFLQCAMNHMIRHMLRDYQALGIVTFYAQCQIEHPLVVLNTTDARDRIARAIDGLKMGPGTSIGCGLLTATEMLEGNGTSARGGLIFLVTDGEENRQPWIAEQLPILVSNGIKVSTFALGPKADKKLEDVALQTGGTAYAYGNLKANTIAGLAISFLLSTTAVMPKQEQYVVTDTWRLVVKPKAASFADITVVVLSKQRVLGQDPIRAESSVEHSNQQTRIYSKVTKGTAAVLGALVTATSYFWLDLVGPARRFNFWTTA</sequence>
<reference evidence="1 2" key="1">
    <citation type="journal article" date="2020" name="Cell">
        <title>Large-Scale Comparative Analyses of Tick Genomes Elucidate Their Genetic Diversity and Vector Capacities.</title>
        <authorList>
            <consortium name="Tick Genome and Microbiome Consortium (TIGMIC)"/>
            <person name="Jia N."/>
            <person name="Wang J."/>
            <person name="Shi W."/>
            <person name="Du L."/>
            <person name="Sun Y."/>
            <person name="Zhan W."/>
            <person name="Jiang J.F."/>
            <person name="Wang Q."/>
            <person name="Zhang B."/>
            <person name="Ji P."/>
            <person name="Bell-Sakyi L."/>
            <person name="Cui X.M."/>
            <person name="Yuan T.T."/>
            <person name="Jiang B.G."/>
            <person name="Yang W.F."/>
            <person name="Lam T.T."/>
            <person name="Chang Q.C."/>
            <person name="Ding S.J."/>
            <person name="Wang X.J."/>
            <person name="Zhu J.G."/>
            <person name="Ruan X.D."/>
            <person name="Zhao L."/>
            <person name="Wei J.T."/>
            <person name="Ye R.Z."/>
            <person name="Que T.C."/>
            <person name="Du C.H."/>
            <person name="Zhou Y.H."/>
            <person name="Cheng J.X."/>
            <person name="Dai P.F."/>
            <person name="Guo W.B."/>
            <person name="Han X.H."/>
            <person name="Huang E.J."/>
            <person name="Li L.F."/>
            <person name="Wei W."/>
            <person name="Gao Y.C."/>
            <person name="Liu J.Z."/>
            <person name="Shao H.Z."/>
            <person name="Wang X."/>
            <person name="Wang C.C."/>
            <person name="Yang T.C."/>
            <person name="Huo Q.B."/>
            <person name="Li W."/>
            <person name="Chen H.Y."/>
            <person name="Chen S.E."/>
            <person name="Zhou L.G."/>
            <person name="Ni X.B."/>
            <person name="Tian J.H."/>
            <person name="Sheng Y."/>
            <person name="Liu T."/>
            <person name="Pan Y.S."/>
            <person name="Xia L.Y."/>
            <person name="Li J."/>
            <person name="Zhao F."/>
            <person name="Cao W.C."/>
        </authorList>
    </citation>
    <scope>NUCLEOTIDE SEQUENCE [LARGE SCALE GENOMIC DNA]</scope>
    <source>
        <strain evidence="1">Iper-2018</strain>
    </source>
</reference>
<evidence type="ECO:0000313" key="1">
    <source>
        <dbReference type="EMBL" id="KAG0421615.1"/>
    </source>
</evidence>
<organism evidence="1 2">
    <name type="scientific">Ixodes persulcatus</name>
    <name type="common">Taiga tick</name>
    <dbReference type="NCBI Taxonomy" id="34615"/>
    <lineage>
        <taxon>Eukaryota</taxon>
        <taxon>Metazoa</taxon>
        <taxon>Ecdysozoa</taxon>
        <taxon>Arthropoda</taxon>
        <taxon>Chelicerata</taxon>
        <taxon>Arachnida</taxon>
        <taxon>Acari</taxon>
        <taxon>Parasitiformes</taxon>
        <taxon>Ixodida</taxon>
        <taxon>Ixodoidea</taxon>
        <taxon>Ixodidae</taxon>
        <taxon>Ixodinae</taxon>
        <taxon>Ixodes</taxon>
    </lineage>
</organism>
<dbReference type="Proteomes" id="UP000805193">
    <property type="component" value="Unassembled WGS sequence"/>
</dbReference>
<dbReference type="EMBL" id="JABSTQ010010344">
    <property type="protein sequence ID" value="KAG0421615.1"/>
    <property type="molecule type" value="Genomic_DNA"/>
</dbReference>
<keyword evidence="2" id="KW-1185">Reference proteome</keyword>
<protein>
    <submittedName>
        <fullName evidence="1">Uncharacterized protein</fullName>
    </submittedName>
</protein>
<comment type="caution">
    <text evidence="1">The sequence shown here is derived from an EMBL/GenBank/DDBJ whole genome shotgun (WGS) entry which is preliminary data.</text>
</comment>
<gene>
    <name evidence="1" type="ORF">HPB47_002513</name>
</gene>
<accession>A0AC60PM89</accession>